<dbReference type="OrthoDB" id="657601at2759"/>
<evidence type="ECO:0000313" key="7">
    <source>
        <dbReference type="EMBL" id="KAG1326354.1"/>
    </source>
</evidence>
<dbReference type="PANTHER" id="PTHR31621">
    <property type="entry name" value="PROTEIN DMP3"/>
    <property type="match status" value="1"/>
</dbReference>
<evidence type="ECO:0000256" key="5">
    <source>
        <dbReference type="ARBA" id="ARBA00023136"/>
    </source>
</evidence>
<name>A0A8K0HTQ2_COCNU</name>
<keyword evidence="3 6" id="KW-0812">Transmembrane</keyword>
<evidence type="ECO:0000256" key="3">
    <source>
        <dbReference type="ARBA" id="ARBA00022692"/>
    </source>
</evidence>
<dbReference type="GO" id="GO:0016020">
    <property type="term" value="C:membrane"/>
    <property type="evidence" value="ECO:0007669"/>
    <property type="project" value="UniProtKB-SubCell"/>
</dbReference>
<evidence type="ECO:0000256" key="1">
    <source>
        <dbReference type="ARBA" id="ARBA00004141"/>
    </source>
</evidence>
<dbReference type="EMBL" id="CM017872">
    <property type="protein sequence ID" value="KAG1326354.1"/>
    <property type="molecule type" value="Genomic_DNA"/>
</dbReference>
<feature type="transmembrane region" description="Helical" evidence="6">
    <location>
        <begin position="41"/>
        <end position="60"/>
    </location>
</feature>
<reference evidence="7" key="2">
    <citation type="submission" date="2019-07" db="EMBL/GenBank/DDBJ databases">
        <authorList>
            <person name="Yang Y."/>
            <person name="Bocs S."/>
            <person name="Baudouin L."/>
        </authorList>
    </citation>
    <scope>NUCLEOTIDE SEQUENCE</scope>
    <source>
        <tissue evidence="7">Spear leaf of Hainan Tall coconut</tissue>
    </source>
</reference>
<comment type="similarity">
    <text evidence="2">Belongs to the plant DMP1 protein family.</text>
</comment>
<keyword evidence="8" id="KW-1185">Reference proteome</keyword>
<dbReference type="AlphaFoldDB" id="A0A8K0HTQ2"/>
<dbReference type="Proteomes" id="UP000797356">
    <property type="component" value="Chromosome 1"/>
</dbReference>
<gene>
    <name evidence="7" type="ORF">COCNU_01G002880</name>
</gene>
<dbReference type="GO" id="GO:0005737">
    <property type="term" value="C:cytoplasm"/>
    <property type="evidence" value="ECO:0007669"/>
    <property type="project" value="UniProtKB-ARBA"/>
</dbReference>
<dbReference type="GO" id="GO:0010256">
    <property type="term" value="P:endomembrane system organization"/>
    <property type="evidence" value="ECO:0007669"/>
    <property type="project" value="TreeGrafter"/>
</dbReference>
<sequence>MDKTLSSAANLAQLLPTGTVLVFQAISPSISNQGVCYTSNMFITLSLVLLCTISCIFFSFTDSFTGTNGRLYYGIATSKSFRVFNYHTCDGDRSKVLEDLPEFRMRLLDYVHAFL</sequence>
<comment type="subcellular location">
    <subcellularLocation>
        <location evidence="1">Membrane</location>
        <topology evidence="1">Multi-pass membrane protein</topology>
    </subcellularLocation>
</comment>
<dbReference type="Pfam" id="PF05078">
    <property type="entry name" value="DUF679"/>
    <property type="match status" value="1"/>
</dbReference>
<reference evidence="7" key="1">
    <citation type="journal article" date="2017" name="Gigascience">
        <title>The genome draft of coconut (Cocos nucifera).</title>
        <authorList>
            <person name="Xiao Y."/>
            <person name="Xu P."/>
            <person name="Fan H."/>
            <person name="Baudouin L."/>
            <person name="Xia W."/>
            <person name="Bocs S."/>
            <person name="Xu J."/>
            <person name="Li Q."/>
            <person name="Guo A."/>
            <person name="Zhou L."/>
            <person name="Li J."/>
            <person name="Wu Y."/>
            <person name="Ma Z."/>
            <person name="Armero A."/>
            <person name="Issali A.E."/>
            <person name="Liu N."/>
            <person name="Peng M."/>
            <person name="Yang Y."/>
        </authorList>
    </citation>
    <scope>NUCLEOTIDE SEQUENCE</scope>
    <source>
        <tissue evidence="7">Spear leaf of Hainan Tall coconut</tissue>
    </source>
</reference>
<comment type="caution">
    <text evidence="7">The sequence shown here is derived from an EMBL/GenBank/DDBJ whole genome shotgun (WGS) entry which is preliminary data.</text>
</comment>
<evidence type="ECO:0000313" key="8">
    <source>
        <dbReference type="Proteomes" id="UP000797356"/>
    </source>
</evidence>
<dbReference type="InterPro" id="IPR007770">
    <property type="entry name" value="DMP"/>
</dbReference>
<evidence type="ECO:0000256" key="4">
    <source>
        <dbReference type="ARBA" id="ARBA00022989"/>
    </source>
</evidence>
<evidence type="ECO:0000256" key="6">
    <source>
        <dbReference type="SAM" id="Phobius"/>
    </source>
</evidence>
<protein>
    <submittedName>
        <fullName evidence="7">Uncharacterized protein</fullName>
    </submittedName>
</protein>
<dbReference type="PANTHER" id="PTHR31621:SF5">
    <property type="entry name" value="PROTEIN DMP10"/>
    <property type="match status" value="1"/>
</dbReference>
<keyword evidence="5 6" id="KW-0472">Membrane</keyword>
<accession>A0A8K0HTQ2</accession>
<keyword evidence="4 6" id="KW-1133">Transmembrane helix</keyword>
<proteinExistence type="inferred from homology"/>
<organism evidence="7 8">
    <name type="scientific">Cocos nucifera</name>
    <name type="common">Coconut palm</name>
    <dbReference type="NCBI Taxonomy" id="13894"/>
    <lineage>
        <taxon>Eukaryota</taxon>
        <taxon>Viridiplantae</taxon>
        <taxon>Streptophyta</taxon>
        <taxon>Embryophyta</taxon>
        <taxon>Tracheophyta</taxon>
        <taxon>Spermatophyta</taxon>
        <taxon>Magnoliopsida</taxon>
        <taxon>Liliopsida</taxon>
        <taxon>Arecaceae</taxon>
        <taxon>Arecoideae</taxon>
        <taxon>Cocoseae</taxon>
        <taxon>Attaleinae</taxon>
        <taxon>Cocos</taxon>
    </lineage>
</organism>
<evidence type="ECO:0000256" key="2">
    <source>
        <dbReference type="ARBA" id="ARBA00008707"/>
    </source>
</evidence>